<feature type="region of interest" description="Disordered" evidence="2">
    <location>
        <begin position="442"/>
        <end position="475"/>
    </location>
</feature>
<accession>A0AAJ7BKI1</accession>
<protein>
    <submittedName>
        <fullName evidence="5">Uncharacterized protein LOC107264531 isoform X1</fullName>
    </submittedName>
</protein>
<feature type="region of interest" description="Disordered" evidence="2">
    <location>
        <begin position="386"/>
        <end position="409"/>
    </location>
</feature>
<dbReference type="GeneID" id="107264531"/>
<feature type="compositionally biased region" description="Polar residues" evidence="2">
    <location>
        <begin position="388"/>
        <end position="409"/>
    </location>
</feature>
<feature type="domain" description="DUF3719" evidence="3">
    <location>
        <begin position="93"/>
        <end position="124"/>
    </location>
</feature>
<feature type="compositionally biased region" description="Polar residues" evidence="2">
    <location>
        <begin position="50"/>
        <end position="69"/>
    </location>
</feature>
<sequence>MHRRKFNRSVTSPAIGKKPQHVSRMTIQGDTEEGRGIHNSLESPVRKNHSQGIEDSSSWDQQSGATSASWPEDMEEAATRKVISYWEAVERTLYDEENQVRSGSVYDECVQWRTQIPHLRIVGQCPVSMQKIYRPDTSLKKKTGNILENSSIENEETYAEHKLPQDLDNSSKHQQRDKSRKAILQLIMEFLCRQLSLDEQESDLLSNELDMVLRITPAPTYSGKNPRSRVSAKSRIDDEENKVLLEERMFLARSGGSLISARRQNVSRDANEENFLIERERLYTPQLSRNKLGTVFNEKIVVSPVPFVVTTRESFSTLKTIPIRFMEQSLEITAPQRSARLVESGFKSSSARRAALARIPQVQSAWQAPVCPTIWPKNVRLAPIDTSRLPSSKNRSLATSPTSVPRSRNSLIPISRDMVLVSPLVSQNNNLESLEIQGRQISAQTSKSSLLKPGWDSSPRIMKKTRKKTRGKVAR</sequence>
<feature type="compositionally biased region" description="Basic residues" evidence="2">
    <location>
        <begin position="461"/>
        <end position="475"/>
    </location>
</feature>
<evidence type="ECO:0000256" key="2">
    <source>
        <dbReference type="SAM" id="MobiDB-lite"/>
    </source>
</evidence>
<dbReference type="KEGG" id="ccin:107264531"/>
<dbReference type="AlphaFoldDB" id="A0AAJ7BKI1"/>
<dbReference type="InterPro" id="IPR039630">
    <property type="entry name" value="FAM149"/>
</dbReference>
<organism evidence="4 5">
    <name type="scientific">Cephus cinctus</name>
    <name type="common">Wheat stem sawfly</name>
    <dbReference type="NCBI Taxonomy" id="211228"/>
    <lineage>
        <taxon>Eukaryota</taxon>
        <taxon>Metazoa</taxon>
        <taxon>Ecdysozoa</taxon>
        <taxon>Arthropoda</taxon>
        <taxon>Hexapoda</taxon>
        <taxon>Insecta</taxon>
        <taxon>Pterygota</taxon>
        <taxon>Neoptera</taxon>
        <taxon>Endopterygota</taxon>
        <taxon>Hymenoptera</taxon>
        <taxon>Cephoidea</taxon>
        <taxon>Cephidae</taxon>
        <taxon>Cephus</taxon>
    </lineage>
</organism>
<dbReference type="PANTHER" id="PTHR31997">
    <property type="entry name" value="AGAP003710-PA"/>
    <property type="match status" value="1"/>
</dbReference>
<reference evidence="5" key="1">
    <citation type="submission" date="2025-08" db="UniProtKB">
        <authorList>
            <consortium name="RefSeq"/>
        </authorList>
    </citation>
    <scope>IDENTIFICATION</scope>
</reference>
<gene>
    <name evidence="5" type="primary">LOC107264531</name>
</gene>
<dbReference type="Proteomes" id="UP000694920">
    <property type="component" value="Unplaced"/>
</dbReference>
<evidence type="ECO:0000259" key="3">
    <source>
        <dbReference type="Pfam" id="PF12516"/>
    </source>
</evidence>
<dbReference type="PANTHER" id="PTHR31997:SF1">
    <property type="entry name" value="AGAP003710-PA"/>
    <property type="match status" value="1"/>
</dbReference>
<keyword evidence="4" id="KW-1185">Reference proteome</keyword>
<dbReference type="Pfam" id="PF12516">
    <property type="entry name" value="DUF3719"/>
    <property type="match status" value="1"/>
</dbReference>
<dbReference type="InterPro" id="IPR022194">
    <property type="entry name" value="DUF3719"/>
</dbReference>
<feature type="compositionally biased region" description="Basic and acidic residues" evidence="2">
    <location>
        <begin position="158"/>
        <end position="175"/>
    </location>
</feature>
<feature type="region of interest" description="Disordered" evidence="2">
    <location>
        <begin position="1"/>
        <end position="74"/>
    </location>
</feature>
<evidence type="ECO:0000256" key="1">
    <source>
        <dbReference type="ARBA" id="ARBA00008309"/>
    </source>
</evidence>
<name>A0AAJ7BKI1_CEPCN</name>
<proteinExistence type="inferred from homology"/>
<evidence type="ECO:0000313" key="5">
    <source>
        <dbReference type="RefSeq" id="XP_015588360.1"/>
    </source>
</evidence>
<feature type="region of interest" description="Disordered" evidence="2">
    <location>
        <begin position="148"/>
        <end position="175"/>
    </location>
</feature>
<evidence type="ECO:0000313" key="4">
    <source>
        <dbReference type="Proteomes" id="UP000694920"/>
    </source>
</evidence>
<dbReference type="RefSeq" id="XP_015588360.1">
    <property type="nucleotide sequence ID" value="XM_015732874.2"/>
</dbReference>
<comment type="similarity">
    <text evidence="1">Belongs to the FAM149 family.</text>
</comment>